<keyword evidence="3" id="KW-1133">Transmembrane helix</keyword>
<feature type="transmembrane region" description="Helical" evidence="3">
    <location>
        <begin position="197"/>
        <end position="219"/>
    </location>
</feature>
<dbReference type="EMBL" id="AMGO01000047">
    <property type="protein sequence ID" value="EKE43770.1"/>
    <property type="molecule type" value="Genomic_DNA"/>
</dbReference>
<protein>
    <submittedName>
        <fullName evidence="4">Type III secretion exporter</fullName>
    </submittedName>
</protein>
<comment type="similarity">
    <text evidence="1">Belongs to the type III secretion exporter family.</text>
</comment>
<dbReference type="Gene3D" id="3.40.1690.10">
    <property type="entry name" value="secretion proteins EscU"/>
    <property type="match status" value="1"/>
</dbReference>
<dbReference type="PRINTS" id="PR00950">
    <property type="entry name" value="TYPE3IMSPROT"/>
</dbReference>
<evidence type="ECO:0000256" key="2">
    <source>
        <dbReference type="SAM" id="MobiDB-lite"/>
    </source>
</evidence>
<evidence type="ECO:0000313" key="5">
    <source>
        <dbReference type="Proteomes" id="UP000006765"/>
    </source>
</evidence>
<dbReference type="InterPro" id="IPR006135">
    <property type="entry name" value="T3SS_substrate_exporter"/>
</dbReference>
<dbReference type="GO" id="GO:0005886">
    <property type="term" value="C:plasma membrane"/>
    <property type="evidence" value="ECO:0007669"/>
    <property type="project" value="TreeGrafter"/>
</dbReference>
<dbReference type="OrthoDB" id="9807950at2"/>
<dbReference type="Proteomes" id="UP000006765">
    <property type="component" value="Unassembled WGS sequence"/>
</dbReference>
<feature type="transmembrane region" description="Helical" evidence="3">
    <location>
        <begin position="80"/>
        <end position="100"/>
    </location>
</feature>
<dbReference type="InterPro" id="IPR029025">
    <property type="entry name" value="T3SS_substrate_exporter_C"/>
</dbReference>
<feature type="transmembrane region" description="Helical" evidence="3">
    <location>
        <begin position="44"/>
        <end position="68"/>
    </location>
</feature>
<dbReference type="PATRIC" id="fig|1231392.3.peg.2115"/>
<dbReference type="GO" id="GO:0009306">
    <property type="term" value="P:protein secretion"/>
    <property type="evidence" value="ECO:0007669"/>
    <property type="project" value="InterPro"/>
</dbReference>
<organism evidence="4 5">
    <name type="scientific">Oceaniovalibus guishaninsula JLT2003</name>
    <dbReference type="NCBI Taxonomy" id="1231392"/>
    <lineage>
        <taxon>Bacteria</taxon>
        <taxon>Pseudomonadati</taxon>
        <taxon>Pseudomonadota</taxon>
        <taxon>Alphaproteobacteria</taxon>
        <taxon>Rhodobacterales</taxon>
        <taxon>Roseobacteraceae</taxon>
        <taxon>Oceaniovalibus</taxon>
    </lineage>
</organism>
<dbReference type="PANTHER" id="PTHR30531:SF12">
    <property type="entry name" value="FLAGELLAR BIOSYNTHETIC PROTEIN FLHB"/>
    <property type="match status" value="1"/>
</dbReference>
<accession>K2I4G4</accession>
<dbReference type="SUPFAM" id="SSF160544">
    <property type="entry name" value="EscU C-terminal domain-like"/>
    <property type="match status" value="1"/>
</dbReference>
<dbReference type="Pfam" id="PF01312">
    <property type="entry name" value="Bac_export_2"/>
    <property type="match status" value="1"/>
</dbReference>
<keyword evidence="5" id="KW-1185">Reference proteome</keyword>
<dbReference type="AlphaFoldDB" id="K2I4G4"/>
<keyword evidence="3" id="KW-0472">Membrane</keyword>
<dbReference type="PANTHER" id="PTHR30531">
    <property type="entry name" value="FLAGELLAR BIOSYNTHETIC PROTEIN FLHB"/>
    <property type="match status" value="1"/>
</dbReference>
<gene>
    <name evidence="4" type="ORF">OCGS_2104</name>
</gene>
<evidence type="ECO:0000256" key="3">
    <source>
        <dbReference type="SAM" id="Phobius"/>
    </source>
</evidence>
<dbReference type="eggNOG" id="COG1377">
    <property type="taxonomic scope" value="Bacteria"/>
</dbReference>
<feature type="compositionally biased region" description="Basic and acidic residues" evidence="2">
    <location>
        <begin position="14"/>
        <end position="33"/>
    </location>
</feature>
<evidence type="ECO:0000313" key="4">
    <source>
        <dbReference type="EMBL" id="EKE43770.1"/>
    </source>
</evidence>
<evidence type="ECO:0000256" key="1">
    <source>
        <dbReference type="ARBA" id="ARBA00010690"/>
    </source>
</evidence>
<reference evidence="4 5" key="1">
    <citation type="journal article" date="2012" name="J. Bacteriol.">
        <title>Draft Genome Sequence of Oceaniovalibus guishaninsula JLT2003T.</title>
        <authorList>
            <person name="Tang K."/>
            <person name="Liu K."/>
            <person name="Jiao N."/>
        </authorList>
    </citation>
    <scope>NUCLEOTIDE SEQUENCE [LARGE SCALE GENOMIC DNA]</scope>
    <source>
        <strain evidence="4 5">JLT2003</strain>
    </source>
</reference>
<proteinExistence type="inferred from homology"/>
<dbReference type="STRING" id="1231392.OCGS_2104"/>
<keyword evidence="3" id="KW-0812">Transmembrane</keyword>
<feature type="region of interest" description="Disordered" evidence="2">
    <location>
        <begin position="1"/>
        <end position="33"/>
    </location>
</feature>
<sequence>MSGGGEGAGEDDSEKPFDPSQKKLDDAREKGEVPRSADLVTTGAYAGLLLAGLAAGGPSLIAAGTALSGLLDRADTMQALLARGSILPLLAPLLGAVALALLPWAVLPPVLALLSAVAQRAFLVTGSKLEPKLSRINPIANAKQKFGRGGLFEFAKSATKLTIYSLVLFAFVWRTLPQAMAAIALSPELVTMLFLRMSIQFLMVVFAISLVIGGADFFWQRAEHLRKHRMSHKDMMDEHKQSEGDPHIKQQRRQRGYDIAMNTMLADVPQANVVIVNPTHYAIALKWDRAAPGAPTCVAKGVDLVAARIREAAQEAGVPLHSDPPTARALHAAVEIGQEIRPEHYAAVAVAIRFAEDMRKKAGRR</sequence>
<name>K2I4G4_9RHOB</name>
<dbReference type="RefSeq" id="WP_007427256.1">
    <property type="nucleotide sequence ID" value="NZ_AMGO01000047.1"/>
</dbReference>
<comment type="caution">
    <text evidence="4">The sequence shown here is derived from an EMBL/GenBank/DDBJ whole genome shotgun (WGS) entry which is preliminary data.</text>
</comment>